<feature type="transmembrane region" description="Helical" evidence="1">
    <location>
        <begin position="260"/>
        <end position="281"/>
    </location>
</feature>
<feature type="transmembrane region" description="Helical" evidence="1">
    <location>
        <begin position="21"/>
        <end position="39"/>
    </location>
</feature>
<keyword evidence="1" id="KW-0472">Membrane</keyword>
<feature type="transmembrane region" description="Helical" evidence="1">
    <location>
        <begin position="174"/>
        <end position="205"/>
    </location>
</feature>
<proteinExistence type="predicted"/>
<comment type="caution">
    <text evidence="2">The sequence shown here is derived from an EMBL/GenBank/DDBJ whole genome shotgun (WGS) entry which is preliminary data.</text>
</comment>
<feature type="transmembrane region" description="Helical" evidence="1">
    <location>
        <begin position="293"/>
        <end position="313"/>
    </location>
</feature>
<dbReference type="EMBL" id="JAODBU010000003">
    <property type="protein sequence ID" value="MCT7398005.1"/>
    <property type="molecule type" value="Genomic_DNA"/>
</dbReference>
<dbReference type="RefSeq" id="WP_260978337.1">
    <property type="nucleotide sequence ID" value="NZ_JAODBU010000003.1"/>
</dbReference>
<feature type="transmembrane region" description="Helical" evidence="1">
    <location>
        <begin position="141"/>
        <end position="162"/>
    </location>
</feature>
<reference evidence="2" key="1">
    <citation type="submission" date="2022-09" db="EMBL/GenBank/DDBJ databases">
        <title>Eubacterium sp. LFL-14 isolated from human feces.</title>
        <authorList>
            <person name="Liu F."/>
        </authorList>
    </citation>
    <scope>NUCLEOTIDE SEQUENCE</scope>
    <source>
        <strain evidence="2">LFL-14</strain>
    </source>
</reference>
<dbReference type="Proteomes" id="UP001431199">
    <property type="component" value="Unassembled WGS sequence"/>
</dbReference>
<organism evidence="2 3">
    <name type="scientific">Eubacterium album</name>
    <dbReference type="NCBI Taxonomy" id="2978477"/>
    <lineage>
        <taxon>Bacteria</taxon>
        <taxon>Bacillati</taxon>
        <taxon>Bacillota</taxon>
        <taxon>Clostridia</taxon>
        <taxon>Eubacteriales</taxon>
        <taxon>Eubacteriaceae</taxon>
        <taxon>Eubacterium</taxon>
    </lineage>
</organism>
<name>A0ABT2LXH5_9FIRM</name>
<evidence type="ECO:0000313" key="3">
    <source>
        <dbReference type="Proteomes" id="UP001431199"/>
    </source>
</evidence>
<feature type="transmembrane region" description="Helical" evidence="1">
    <location>
        <begin position="347"/>
        <end position="365"/>
    </location>
</feature>
<feature type="transmembrane region" description="Helical" evidence="1">
    <location>
        <begin position="221"/>
        <end position="240"/>
    </location>
</feature>
<feature type="transmembrane region" description="Helical" evidence="1">
    <location>
        <begin position="320"/>
        <end position="341"/>
    </location>
</feature>
<keyword evidence="3" id="KW-1185">Reference proteome</keyword>
<accession>A0ABT2LXH5</accession>
<evidence type="ECO:0000313" key="2">
    <source>
        <dbReference type="EMBL" id="MCT7398005.1"/>
    </source>
</evidence>
<evidence type="ECO:0008006" key="4">
    <source>
        <dbReference type="Google" id="ProtNLM"/>
    </source>
</evidence>
<feature type="transmembrane region" description="Helical" evidence="1">
    <location>
        <begin position="116"/>
        <end position="135"/>
    </location>
</feature>
<sequence>MKNMVGNKFMKLKNELHIGKNDIIAMGLMLLALLILMQYRTYRPFLDESDNFLGGKILSRGGVIYKDYISQHMPGMYYIVGIIVKLGFTEIQEIRTCFYLLIFLSWIVMYFRYKNIFSSWIIPTFVFMYLSMFSISKGHTVLAEQIEIIAFMVLICELFLFFKTKKLKLSSAIFISISTWLAIACAMTAVWTIFFMALIFIIIYIEQLKSSENKKNIMNEIIRTSVIIAIPFIIWMVYLLKTNSVEEWFYQAYKFNQEVYGKYVNFSGIFKTVIAPFFGYGSMIWKAIQQLTVSLYSSVIILVYVVVNILFCIEMSRKGKIYGILMFVTIIAMGNRSFGIWSSDENMHATPYLAMTGFMLAYLLFEVWNVRKVTIIMLTFLMVVPITSALNEVSEYNNNIKYVETSDTAKYINALTKKNEKIFLVGFNEYNDYNAYNRMPATRLVHIHPWFMEEFQQDVINDLEKNKTRVIVNAEDMDIWGYKYVDYAASLRNYILQNYTQIGKSEANVWVRNDYYEKALEKLNYDNNMIVPNNEELKGITSINGKSVSECFVPKMKKLVKISTYITINGDIRDGYYMVDLYSQKDKKCIYSSVVPISGIVDGWQMFDLDDVKVTPGNKYEVRISVAGVSETCNVNIGVIKNNVSLKTKINNKLINQDLALRVYGK</sequence>
<evidence type="ECO:0000256" key="1">
    <source>
        <dbReference type="SAM" id="Phobius"/>
    </source>
</evidence>
<gene>
    <name evidence="2" type="ORF">N5B56_02735</name>
</gene>
<keyword evidence="1" id="KW-1133">Transmembrane helix</keyword>
<keyword evidence="1" id="KW-0812">Transmembrane</keyword>
<protein>
    <recommendedName>
        <fullName evidence="4">Glycosyltransferase RgtA/B/C/D-like domain-containing protein</fullName>
    </recommendedName>
</protein>